<protein>
    <recommendedName>
        <fullName evidence="1">Siphovirus-type tail component RIFT-related domain-containing protein</fullName>
    </recommendedName>
</protein>
<evidence type="ECO:0000313" key="2">
    <source>
        <dbReference type="EMBL" id="OQQ91360.1"/>
    </source>
</evidence>
<accession>A0A1V9RDW5</accession>
<comment type="caution">
    <text evidence="2">The sequence shown here is derived from an EMBL/GenBank/DDBJ whole genome shotgun (WGS) entry which is preliminary data.</text>
</comment>
<dbReference type="EMBL" id="NBEF01000014">
    <property type="protein sequence ID" value="OQQ91360.1"/>
    <property type="molecule type" value="Genomic_DNA"/>
</dbReference>
<evidence type="ECO:0000259" key="1">
    <source>
        <dbReference type="Pfam" id="PF05709"/>
    </source>
</evidence>
<dbReference type="Gene3D" id="2.40.30.200">
    <property type="match status" value="1"/>
</dbReference>
<dbReference type="AlphaFoldDB" id="A0A1V9RDW5"/>
<dbReference type="Pfam" id="PF05709">
    <property type="entry name" value="Sipho_tail"/>
    <property type="match status" value="1"/>
</dbReference>
<name>A0A1V9RDW5_9LACO</name>
<organism evidence="2 3">
    <name type="scientific">Ligilactobacillus salivarius</name>
    <dbReference type="NCBI Taxonomy" id="1624"/>
    <lineage>
        <taxon>Bacteria</taxon>
        <taxon>Bacillati</taxon>
        <taxon>Bacillota</taxon>
        <taxon>Bacilli</taxon>
        <taxon>Lactobacillales</taxon>
        <taxon>Lactobacillaceae</taxon>
        <taxon>Ligilactobacillus</taxon>
    </lineage>
</organism>
<evidence type="ECO:0000313" key="3">
    <source>
        <dbReference type="Proteomes" id="UP000192575"/>
    </source>
</evidence>
<feature type="domain" description="Siphovirus-type tail component RIFT-related" evidence="1">
    <location>
        <begin position="20"/>
        <end position="134"/>
    </location>
</feature>
<sequence length="237" mass="27078">MLTYDYGFYFNGHHSSEFGLKVLMSKQETLPAKRKVTVTVPYRPGIVDLSGVYGNAVFEERTVTYPCRIYVGTSDLYVMHTEIAKLEKWLMNTNGKIKLIDDAMPDRYFMAEVQEAPTFTQNAVYVDFTIIFQCEPFKYKEQFDDLWDTFNFDLDIAQDTHYEVTSDTPFKGDLINNGIIDSDLTLRIKGNLTVKIGNQNYSFDKDTISVVSLPTGKNIFEVSGNGTLDIDWIEGII</sequence>
<dbReference type="Proteomes" id="UP000192575">
    <property type="component" value="Unassembled WGS sequence"/>
</dbReference>
<dbReference type="RefSeq" id="WP_081533905.1">
    <property type="nucleotide sequence ID" value="NZ_NBEF01000014.1"/>
</dbReference>
<proteinExistence type="predicted"/>
<reference evidence="2 3" key="1">
    <citation type="submission" date="2017-03" db="EMBL/GenBank/DDBJ databases">
        <title>Phylogenomics and comparative genomics of Lactobacillus salivarius, a mammalian gut commensal.</title>
        <authorList>
            <person name="Harris H.M."/>
        </authorList>
    </citation>
    <scope>NUCLEOTIDE SEQUENCE [LARGE SCALE GENOMIC DNA]</scope>
    <source>
        <strain evidence="2 3">JCM 1047</strain>
    </source>
</reference>
<gene>
    <name evidence="2" type="ORF">B6U56_02825</name>
</gene>
<dbReference type="InterPro" id="IPR008841">
    <property type="entry name" value="Siphovirus-type_tail_N"/>
</dbReference>